<keyword evidence="5" id="KW-1185">Reference proteome</keyword>
<keyword evidence="2" id="KW-0784">Thiamine biosynthesis</keyword>
<dbReference type="PANTHER" id="PTHR20857:SF15">
    <property type="entry name" value="THIAMINE-PHOSPHATE SYNTHASE"/>
    <property type="match status" value="1"/>
</dbReference>
<evidence type="ECO:0000313" key="5">
    <source>
        <dbReference type="Proteomes" id="UP000593719"/>
    </source>
</evidence>
<dbReference type="InterPro" id="IPR013785">
    <property type="entry name" value="Aldolase_TIM"/>
</dbReference>
<dbReference type="Gene3D" id="3.20.20.70">
    <property type="entry name" value="Aldolase class I"/>
    <property type="match status" value="1"/>
</dbReference>
<dbReference type="KEGG" id="ssei:FJR45_05085"/>
<dbReference type="PANTHER" id="PTHR20857">
    <property type="entry name" value="THIAMINE-PHOSPHATE PYROPHOSPHORYLASE"/>
    <property type="match status" value="1"/>
</dbReference>
<evidence type="ECO:0000256" key="2">
    <source>
        <dbReference type="ARBA" id="ARBA00022977"/>
    </source>
</evidence>
<comment type="pathway">
    <text evidence="1">Cofactor biosynthesis; thiamine diphosphate biosynthesis.</text>
</comment>
<name>A0A7M1B1F8_9BACT</name>
<dbReference type="RefSeq" id="WP_193151643.1">
    <property type="nucleotide sequence ID" value="NZ_CP041235.1"/>
</dbReference>
<evidence type="ECO:0000313" key="4">
    <source>
        <dbReference type="EMBL" id="QOP43356.1"/>
    </source>
</evidence>
<evidence type="ECO:0000259" key="3">
    <source>
        <dbReference type="Pfam" id="PF02581"/>
    </source>
</evidence>
<dbReference type="SUPFAM" id="SSF51391">
    <property type="entry name" value="Thiamin phosphate synthase"/>
    <property type="match status" value="1"/>
</dbReference>
<dbReference type="Proteomes" id="UP000593719">
    <property type="component" value="Chromosome"/>
</dbReference>
<gene>
    <name evidence="4" type="ORF">FJR45_05085</name>
</gene>
<dbReference type="Pfam" id="PF02581">
    <property type="entry name" value="TMP-TENI"/>
    <property type="match status" value="1"/>
</dbReference>
<organism evidence="4 5">
    <name type="scientific">Sulfurimonas sediminis</name>
    <dbReference type="NCBI Taxonomy" id="2590020"/>
    <lineage>
        <taxon>Bacteria</taxon>
        <taxon>Pseudomonadati</taxon>
        <taxon>Campylobacterota</taxon>
        <taxon>Epsilonproteobacteria</taxon>
        <taxon>Campylobacterales</taxon>
        <taxon>Sulfurimonadaceae</taxon>
        <taxon>Sulfurimonas</taxon>
    </lineage>
</organism>
<dbReference type="InterPro" id="IPR022998">
    <property type="entry name" value="ThiamineP_synth_TenI"/>
</dbReference>
<dbReference type="GO" id="GO:0009228">
    <property type="term" value="P:thiamine biosynthetic process"/>
    <property type="evidence" value="ECO:0007669"/>
    <property type="project" value="UniProtKB-KW"/>
</dbReference>
<accession>A0A7M1B1F8</accession>
<dbReference type="InterPro" id="IPR036206">
    <property type="entry name" value="ThiamineP_synth_sf"/>
</dbReference>
<evidence type="ECO:0000256" key="1">
    <source>
        <dbReference type="ARBA" id="ARBA00004948"/>
    </source>
</evidence>
<dbReference type="CDD" id="cd00564">
    <property type="entry name" value="TMP_TenI"/>
    <property type="match status" value="1"/>
</dbReference>
<dbReference type="EMBL" id="CP041235">
    <property type="protein sequence ID" value="QOP43356.1"/>
    <property type="molecule type" value="Genomic_DNA"/>
</dbReference>
<dbReference type="GO" id="GO:0004789">
    <property type="term" value="F:thiamine-phosphate diphosphorylase activity"/>
    <property type="evidence" value="ECO:0007669"/>
    <property type="project" value="TreeGrafter"/>
</dbReference>
<proteinExistence type="predicted"/>
<protein>
    <submittedName>
        <fullName evidence="4">Thiamine phosphate synthase</fullName>
    </submittedName>
</protein>
<reference evidence="4 5" key="1">
    <citation type="submission" date="2019-06" db="EMBL/GenBank/DDBJ databases">
        <title>Sulfurimonas gotlandica sp. nov., a chemoautotrophic and psychrotolerant epsilonproteobacterium isolated from a pelagic redoxcline, and an emended description of the genus Sulfurimonas.</title>
        <authorList>
            <person name="Wang S."/>
            <person name="Jiang L."/>
            <person name="Shao Z."/>
        </authorList>
    </citation>
    <scope>NUCLEOTIDE SEQUENCE [LARGE SCALE GENOMIC DNA]</scope>
    <source>
        <strain evidence="4 5">S2-6</strain>
    </source>
</reference>
<dbReference type="GO" id="GO:0005737">
    <property type="term" value="C:cytoplasm"/>
    <property type="evidence" value="ECO:0007669"/>
    <property type="project" value="TreeGrafter"/>
</dbReference>
<feature type="domain" description="Thiamine phosphate synthase/TenI" evidence="3">
    <location>
        <begin position="22"/>
        <end position="168"/>
    </location>
</feature>
<dbReference type="AlphaFoldDB" id="A0A7M1B1F8"/>
<sequence>MKKYLITSTPSYFQLRKHRPDFALYRDKENKNYATEAQNFVQMCKPLHELKVFLHQEYNLAKELGADGVHLTSQQFDDIEKAKELGLEVIISTHTHDEVHVAEAMGADYVTYSPVFSSPGKGEPKGVQDLQSIAGMTDVKIFALGGIVTQEQIDAISETNVYGFASIRYFLG</sequence>